<feature type="site" description="Electron transfer via tryptophanyl radical" evidence="9">
    <location>
        <position position="441"/>
    </location>
</feature>
<dbReference type="Gene3D" id="1.10.579.10">
    <property type="entry name" value="DNA Cyclobutane Dipyrimidine Photolyase, subunit A, domain 3"/>
    <property type="match status" value="1"/>
</dbReference>
<dbReference type="Pfam" id="PF00875">
    <property type="entry name" value="DNA_photolyase"/>
    <property type="match status" value="1"/>
</dbReference>
<keyword evidence="4 8" id="KW-0274">FAD</keyword>
<feature type="binding site" evidence="8">
    <location>
        <begin position="454"/>
        <end position="456"/>
    </location>
    <ligand>
        <name>FAD</name>
        <dbReference type="ChEBI" id="CHEBI:57692"/>
    </ligand>
</feature>
<keyword evidence="13" id="KW-1185">Reference proteome</keyword>
<evidence type="ECO:0000313" key="12">
    <source>
        <dbReference type="EMBL" id="KAK9066277.1"/>
    </source>
</evidence>
<comment type="similarity">
    <text evidence="1">Belongs to the DNA photolyase class-1 family.</text>
</comment>
<dbReference type="GO" id="GO:0005737">
    <property type="term" value="C:cytoplasm"/>
    <property type="evidence" value="ECO:0007669"/>
    <property type="project" value="TreeGrafter"/>
</dbReference>
<dbReference type="GO" id="GO:0005634">
    <property type="term" value="C:nucleus"/>
    <property type="evidence" value="ECO:0007669"/>
    <property type="project" value="TreeGrafter"/>
</dbReference>
<dbReference type="Pfam" id="PF03441">
    <property type="entry name" value="FAD_binding_7"/>
    <property type="match status" value="1"/>
</dbReference>
<evidence type="ECO:0000256" key="8">
    <source>
        <dbReference type="PIRSR" id="PIRSR602081-1"/>
    </source>
</evidence>
<organism evidence="12 13">
    <name type="scientific">Deinandra increscens subsp. villosa</name>
    <dbReference type="NCBI Taxonomy" id="3103831"/>
    <lineage>
        <taxon>Eukaryota</taxon>
        <taxon>Viridiplantae</taxon>
        <taxon>Streptophyta</taxon>
        <taxon>Embryophyta</taxon>
        <taxon>Tracheophyta</taxon>
        <taxon>Spermatophyta</taxon>
        <taxon>Magnoliopsida</taxon>
        <taxon>eudicotyledons</taxon>
        <taxon>Gunneridae</taxon>
        <taxon>Pentapetalae</taxon>
        <taxon>asterids</taxon>
        <taxon>campanulids</taxon>
        <taxon>Asterales</taxon>
        <taxon>Asteraceae</taxon>
        <taxon>Asteroideae</taxon>
        <taxon>Heliantheae alliance</taxon>
        <taxon>Madieae</taxon>
        <taxon>Madiinae</taxon>
        <taxon>Deinandra</taxon>
    </lineage>
</organism>
<dbReference type="AlphaFoldDB" id="A0AAP0D4T6"/>
<dbReference type="InterPro" id="IPR036134">
    <property type="entry name" value="Crypto/Photolyase_FAD-like_sf"/>
</dbReference>
<dbReference type="Gene3D" id="3.40.50.1820">
    <property type="entry name" value="alpha/beta hydrolase"/>
    <property type="match status" value="1"/>
</dbReference>
<evidence type="ECO:0000256" key="10">
    <source>
        <dbReference type="SAM" id="MobiDB-lite"/>
    </source>
</evidence>
<dbReference type="PANTHER" id="PTHR11455">
    <property type="entry name" value="CRYPTOCHROME"/>
    <property type="match status" value="1"/>
</dbReference>
<dbReference type="Gene3D" id="3.40.50.620">
    <property type="entry name" value="HUPs"/>
    <property type="match status" value="1"/>
</dbReference>
<feature type="region of interest" description="Disordered" evidence="10">
    <location>
        <begin position="942"/>
        <end position="967"/>
    </location>
</feature>
<keyword evidence="2 8" id="KW-0285">Flavoprotein</keyword>
<protein>
    <recommendedName>
        <fullName evidence="7">(6-4)DNA photolyase</fullName>
        <ecNumber evidence="6">4.1.99.13</ecNumber>
    </recommendedName>
</protein>
<evidence type="ECO:0000259" key="11">
    <source>
        <dbReference type="PROSITE" id="PS51645"/>
    </source>
</evidence>
<evidence type="ECO:0000313" key="13">
    <source>
        <dbReference type="Proteomes" id="UP001408789"/>
    </source>
</evidence>
<dbReference type="Gene3D" id="1.25.40.80">
    <property type="match status" value="2"/>
</dbReference>
<comment type="cofactor">
    <cofactor evidence="8">
        <name>FAD</name>
        <dbReference type="ChEBI" id="CHEBI:57692"/>
    </cofactor>
    <text evidence="8">Binds 1 FAD per subunit.</text>
</comment>
<dbReference type="FunFam" id="1.10.579.10:FF:000004">
    <property type="entry name" value="Cryptochrome-1"/>
    <property type="match status" value="1"/>
</dbReference>
<dbReference type="InterPro" id="IPR006050">
    <property type="entry name" value="DNA_photolyase_N"/>
</dbReference>
<evidence type="ECO:0000256" key="1">
    <source>
        <dbReference type="ARBA" id="ARBA00005862"/>
    </source>
</evidence>
<dbReference type="GO" id="GO:0003677">
    <property type="term" value="F:DNA binding"/>
    <property type="evidence" value="ECO:0007669"/>
    <property type="project" value="TreeGrafter"/>
</dbReference>
<dbReference type="InterPro" id="IPR014729">
    <property type="entry name" value="Rossmann-like_a/b/a_fold"/>
</dbReference>
<reference evidence="12 13" key="1">
    <citation type="submission" date="2024-04" db="EMBL/GenBank/DDBJ databases">
        <title>The reference genome of an endangered Asteraceae, Deinandra increscens subsp. villosa, native to the Central Coast of California.</title>
        <authorList>
            <person name="Guilliams M."/>
            <person name="Hasenstab-Lehman K."/>
            <person name="Meyer R."/>
            <person name="Mcevoy S."/>
        </authorList>
    </citation>
    <scope>NUCLEOTIDE SEQUENCE [LARGE SCALE GENOMIC DNA]</scope>
    <source>
        <tissue evidence="12">Leaf</tissue>
    </source>
</reference>
<dbReference type="InterPro" id="IPR036155">
    <property type="entry name" value="Crypto/Photolyase_N_sf"/>
</dbReference>
<evidence type="ECO:0000256" key="6">
    <source>
        <dbReference type="ARBA" id="ARBA00066798"/>
    </source>
</evidence>
<evidence type="ECO:0000256" key="7">
    <source>
        <dbReference type="ARBA" id="ARBA00067640"/>
    </source>
</evidence>
<feature type="site" description="Electron transfer via tryptophanyl radical" evidence="9">
    <location>
        <position position="387"/>
    </location>
</feature>
<evidence type="ECO:0000256" key="3">
    <source>
        <dbReference type="ARBA" id="ARBA00022741"/>
    </source>
</evidence>
<comment type="caution">
    <text evidence="12">The sequence shown here is derived from an EMBL/GenBank/DDBJ whole genome shotgun (WGS) entry which is preliminary data.</text>
</comment>
<dbReference type="SUPFAM" id="SSF53474">
    <property type="entry name" value="alpha/beta-Hydrolases"/>
    <property type="match status" value="1"/>
</dbReference>
<evidence type="ECO:0000256" key="9">
    <source>
        <dbReference type="PIRSR" id="PIRSR602081-2"/>
    </source>
</evidence>
<proteinExistence type="inferred from homology"/>
<dbReference type="Proteomes" id="UP001408789">
    <property type="component" value="Unassembled WGS sequence"/>
</dbReference>
<dbReference type="EC" id="4.1.99.13" evidence="6"/>
<sequence length="1026" mass="114452">MSVVEPTTTLCYQSKQRFKNHLVSQLPPFLNPFKCDSHLRPSLPSLSLSLSSFHRYPNMTTGSNSLMWFRKGLRIHDNPALEYAAKNSTQLYPLFVIDPHYMKPDPTAFSPGSKLAGLNRIRFLLESLVDLDSSLKKMGSRLLVLHGEPGDVLIRCLKEWDIKRLCFEYDTDPYYQALDARVQSHALESGIEIFTPVSHTLFNPAEIIQKNGGKPPMNCLSFSKIAGEPHWLSSSLSTTLSVIPPIGDVGNSEVSEVPTVKQLGYEDIQEEDTPIFKGGESEALRRLRESIKDKEWVAKFEKPNTDPSAFINPSTTMLSPYLKFGCLSSRYLYQCIKEIEKEVKNHTSPPVSLLGQLYWRDFFYTVGFGTPNFDRMRGNKICRQIPWNNDDELLAAWRDARTGFPWIDAIMVQLRKWGWIHHLARHSVACFLTRGDLFIHWEKGRDVFERLLVDSDWAINNGNWLWLSCSSFFYQYHRIYSPISFGKKYDPTGAYIRHFLPVLKDMPKEYIYEPWTAPLSIQIKANCIIGKDYPKPVISHETASKECKGEMAAAYKLNREKNGMVSDEDLQRLRTRVEDHSQLQFSNVGVLEKMSLFAREHLPWLNLTMTKQSLNALVQPCRSRVQVTGLLSIKGDQFHSFFLSFPADTITTHSQIFHMSKMSYSSASMGSGSRTARRTVEFGRTYVVRPKAKHQATIVWLHGLGDNGSSWSQLLDNLPLPNIKWICPTAPTRPVTALGGFPCTAWFDEGELSEDGPNDVEGLDASIAHIANLLSTEPSDVKLGIGGFSMGGACALYSAACFAQGRYGNGNPYPINLKAVVGLSGWLPGARNLRNKIGTNDAARRAASLPILLCHGQCDDVVPYKYGERSSQMMSSAGFRYVTFKCYEGLGHYTVPKEMEEVCQWLQTRLASINKYDILKNENENEKDKHNMASQEANIDAEATADQSQLHRDAATTQQPPQNAGVIEQTENSVKTMAQGAAMMAGGAASGVMGIAQGAATGAANIAEGAAGAVKNTFGSNQGSSS</sequence>
<dbReference type="GO" id="GO:0006139">
    <property type="term" value="P:nucleobase-containing compound metabolic process"/>
    <property type="evidence" value="ECO:0007669"/>
    <property type="project" value="UniProtKB-ARBA"/>
</dbReference>
<dbReference type="GO" id="GO:0016787">
    <property type="term" value="F:hydrolase activity"/>
    <property type="evidence" value="ECO:0007669"/>
    <property type="project" value="InterPro"/>
</dbReference>
<dbReference type="InterPro" id="IPR003140">
    <property type="entry name" value="PLipase/COase/thioEstase"/>
</dbReference>
<feature type="site" description="Electron transfer via tryptophanyl radical" evidence="9">
    <location>
        <position position="464"/>
    </location>
</feature>
<keyword evidence="3" id="KW-0547">Nucleotide-binding</keyword>
<dbReference type="InterPro" id="IPR005101">
    <property type="entry name" value="Cryptochr/Photolyase_FAD-bd"/>
</dbReference>
<feature type="binding site" evidence="8">
    <location>
        <begin position="356"/>
        <end position="363"/>
    </location>
    <ligand>
        <name>FAD</name>
        <dbReference type="ChEBI" id="CHEBI:57692"/>
    </ligand>
</feature>
<feature type="domain" description="Photolyase/cryptochrome alpha/beta" evidence="11">
    <location>
        <begin position="63"/>
        <end position="201"/>
    </location>
</feature>
<feature type="binding site" evidence="8">
    <location>
        <begin position="315"/>
        <end position="319"/>
    </location>
    <ligand>
        <name>FAD</name>
        <dbReference type="ChEBI" id="CHEBI:57692"/>
    </ligand>
</feature>
<dbReference type="EMBL" id="JBCNJP010000015">
    <property type="protein sequence ID" value="KAK9066277.1"/>
    <property type="molecule type" value="Genomic_DNA"/>
</dbReference>
<dbReference type="PANTHER" id="PTHR11455:SF9">
    <property type="entry name" value="CRYPTOCHROME CIRCADIAN CLOCK 5 ISOFORM X1"/>
    <property type="match status" value="1"/>
</dbReference>
<name>A0AAP0D4T6_9ASTR</name>
<dbReference type="Pfam" id="PF02230">
    <property type="entry name" value="Abhydrolase_2"/>
    <property type="match status" value="1"/>
</dbReference>
<dbReference type="GO" id="GO:0003904">
    <property type="term" value="F:deoxyribodipyrimidine photo-lyase activity"/>
    <property type="evidence" value="ECO:0007669"/>
    <property type="project" value="TreeGrafter"/>
</dbReference>
<dbReference type="PROSITE" id="PS51645">
    <property type="entry name" value="PHR_CRY_ALPHA_BETA"/>
    <property type="match status" value="1"/>
</dbReference>
<evidence type="ECO:0000256" key="2">
    <source>
        <dbReference type="ARBA" id="ARBA00022630"/>
    </source>
</evidence>
<comment type="catalytic activity">
    <reaction evidence="5">
        <text>(6-4) photoproduct (in DNA) = 2 pyrimidine residues (in DNA).</text>
        <dbReference type="EC" id="4.1.99.13"/>
    </reaction>
</comment>
<dbReference type="GO" id="GO:0003914">
    <property type="term" value="F:DNA (6-4) photolyase activity"/>
    <property type="evidence" value="ECO:0007669"/>
    <property type="project" value="UniProtKB-EC"/>
</dbReference>
<accession>A0AAP0D4T6</accession>
<dbReference type="GO" id="GO:0032922">
    <property type="term" value="P:circadian regulation of gene expression"/>
    <property type="evidence" value="ECO:0007669"/>
    <property type="project" value="TreeGrafter"/>
</dbReference>
<dbReference type="GO" id="GO:0071949">
    <property type="term" value="F:FAD binding"/>
    <property type="evidence" value="ECO:0007669"/>
    <property type="project" value="TreeGrafter"/>
</dbReference>
<dbReference type="SUPFAM" id="SSF52425">
    <property type="entry name" value="Cryptochrome/photolyase, N-terminal domain"/>
    <property type="match status" value="1"/>
</dbReference>
<dbReference type="InterPro" id="IPR002081">
    <property type="entry name" value="Cryptochrome/DNA_photolyase_1"/>
</dbReference>
<dbReference type="SUPFAM" id="SSF48173">
    <property type="entry name" value="Cryptochrome/photolyase FAD-binding domain"/>
    <property type="match status" value="1"/>
</dbReference>
<gene>
    <name evidence="12" type="ORF">SSX86_013598</name>
</gene>
<dbReference type="InterPro" id="IPR029058">
    <property type="entry name" value="AB_hydrolase_fold"/>
</dbReference>
<dbReference type="GO" id="GO:0043153">
    <property type="term" value="P:entrainment of circadian clock by photoperiod"/>
    <property type="evidence" value="ECO:0007669"/>
    <property type="project" value="TreeGrafter"/>
</dbReference>
<evidence type="ECO:0000256" key="4">
    <source>
        <dbReference type="ARBA" id="ARBA00022827"/>
    </source>
</evidence>
<evidence type="ECO:0000256" key="5">
    <source>
        <dbReference type="ARBA" id="ARBA00051116"/>
    </source>
</evidence>